<comment type="caution">
    <text evidence="2">The sequence shown here is derived from an EMBL/GenBank/DDBJ whole genome shotgun (WGS) entry which is preliminary data.</text>
</comment>
<evidence type="ECO:0000259" key="1">
    <source>
        <dbReference type="Pfam" id="PF13799"/>
    </source>
</evidence>
<organism evidence="2 3">
    <name type="scientific">Marinicrinis sediminis</name>
    <dbReference type="NCBI Taxonomy" id="1652465"/>
    <lineage>
        <taxon>Bacteria</taxon>
        <taxon>Bacillati</taxon>
        <taxon>Bacillota</taxon>
        <taxon>Bacilli</taxon>
        <taxon>Bacillales</taxon>
        <taxon>Paenibacillaceae</taxon>
    </lineage>
</organism>
<reference evidence="3" key="1">
    <citation type="journal article" date="2019" name="Int. J. Syst. Evol. Microbiol.">
        <title>The Global Catalogue of Microorganisms (GCM) 10K type strain sequencing project: providing services to taxonomists for standard genome sequencing and annotation.</title>
        <authorList>
            <consortium name="The Broad Institute Genomics Platform"/>
            <consortium name="The Broad Institute Genome Sequencing Center for Infectious Disease"/>
            <person name="Wu L."/>
            <person name="Ma J."/>
        </authorList>
    </citation>
    <scope>NUCLEOTIDE SEQUENCE [LARGE SCALE GENOMIC DNA]</scope>
    <source>
        <strain evidence="3">KCTC 33676</strain>
    </source>
</reference>
<keyword evidence="3" id="KW-1185">Reference proteome</keyword>
<proteinExistence type="predicted"/>
<dbReference type="EMBL" id="JBHUMM010000001">
    <property type="protein sequence ID" value="MFD2670289.1"/>
    <property type="molecule type" value="Genomic_DNA"/>
</dbReference>
<dbReference type="Proteomes" id="UP001597497">
    <property type="component" value="Unassembled WGS sequence"/>
</dbReference>
<dbReference type="InterPro" id="IPR025237">
    <property type="entry name" value="DUF4183"/>
</dbReference>
<accession>A0ABW5R797</accession>
<dbReference type="RefSeq" id="WP_379927626.1">
    <property type="nucleotide sequence ID" value="NZ_JBHUMM010000001.1"/>
</dbReference>
<protein>
    <submittedName>
        <fullName evidence="2">DUF4183 domain-containing protein</fullName>
    </submittedName>
</protein>
<feature type="domain" description="DUF4183" evidence="1">
    <location>
        <begin position="49"/>
        <end position="116"/>
    </location>
</feature>
<name>A0ABW5R797_9BACL</name>
<sequence>MASLIKLNVTATASAQTLSGGTVTTEVSPSTSRYTSTVTLPMIAGSVTTIPDTAFFDDNGDPITAGNLPGLPTRGYVNVYVNGVLQQGGLLTSFTTTEVVLDTDQISVNNPVVIEVVDTTNAGNSTITEEPTVSQAAITINT</sequence>
<evidence type="ECO:0000313" key="2">
    <source>
        <dbReference type="EMBL" id="MFD2670289.1"/>
    </source>
</evidence>
<evidence type="ECO:0000313" key="3">
    <source>
        <dbReference type="Proteomes" id="UP001597497"/>
    </source>
</evidence>
<dbReference type="Pfam" id="PF13799">
    <property type="entry name" value="DUF4183"/>
    <property type="match status" value="1"/>
</dbReference>
<gene>
    <name evidence="2" type="ORF">ACFSUC_01550</name>
</gene>